<accession>A0A9J7HGR3</accession>
<dbReference type="PROSITE" id="PS50102">
    <property type="entry name" value="RRM"/>
    <property type="match status" value="1"/>
</dbReference>
<feature type="compositionally biased region" description="Low complexity" evidence="3">
    <location>
        <begin position="557"/>
        <end position="614"/>
    </location>
</feature>
<dbReference type="PANTHER" id="PTHR48025">
    <property type="entry name" value="OS02G0815200 PROTEIN"/>
    <property type="match status" value="1"/>
</dbReference>
<dbReference type="SMART" id="SM00360">
    <property type="entry name" value="RRM"/>
    <property type="match status" value="1"/>
</dbReference>
<evidence type="ECO:0000313" key="6">
    <source>
        <dbReference type="RefSeq" id="XP_035659349.1"/>
    </source>
</evidence>
<reference evidence="5" key="1">
    <citation type="journal article" date="2020" name="Nat. Ecol. Evol.">
        <title>Deeply conserved synteny resolves early events in vertebrate evolution.</title>
        <authorList>
            <person name="Simakov O."/>
            <person name="Marletaz F."/>
            <person name="Yue J.X."/>
            <person name="O'Connell B."/>
            <person name="Jenkins J."/>
            <person name="Brandt A."/>
            <person name="Calef R."/>
            <person name="Tung C.H."/>
            <person name="Huang T.K."/>
            <person name="Schmutz J."/>
            <person name="Satoh N."/>
            <person name="Yu J.K."/>
            <person name="Putnam N.H."/>
            <person name="Green R.E."/>
            <person name="Rokhsar D.S."/>
        </authorList>
    </citation>
    <scope>NUCLEOTIDE SEQUENCE [LARGE SCALE GENOMIC DNA]</scope>
    <source>
        <strain evidence="5">S238N-H82</strain>
    </source>
</reference>
<dbReference type="Pfam" id="PF00076">
    <property type="entry name" value="RRM_1"/>
    <property type="match status" value="1"/>
</dbReference>
<feature type="region of interest" description="Disordered" evidence="3">
    <location>
        <begin position="179"/>
        <end position="205"/>
    </location>
</feature>
<feature type="compositionally biased region" description="Low complexity" evidence="3">
    <location>
        <begin position="179"/>
        <end position="192"/>
    </location>
</feature>
<dbReference type="KEGG" id="bfo:118404387"/>
<feature type="compositionally biased region" description="Low complexity" evidence="3">
    <location>
        <begin position="681"/>
        <end position="691"/>
    </location>
</feature>
<dbReference type="AlphaFoldDB" id="A0A9J7HGR3"/>
<reference evidence="6" key="2">
    <citation type="submission" date="2025-08" db="UniProtKB">
        <authorList>
            <consortium name="RefSeq"/>
        </authorList>
    </citation>
    <scope>IDENTIFICATION</scope>
    <source>
        <strain evidence="6">S238N-H82</strain>
        <tissue evidence="6">Testes</tissue>
    </source>
</reference>
<evidence type="ECO:0000259" key="4">
    <source>
        <dbReference type="PROSITE" id="PS50102"/>
    </source>
</evidence>
<dbReference type="InterPro" id="IPR050502">
    <property type="entry name" value="Euk_RNA-bind_prot"/>
</dbReference>
<keyword evidence="1 2" id="KW-0694">RNA-binding</keyword>
<dbReference type="OrthoDB" id="1879688at2759"/>
<protein>
    <submittedName>
        <fullName evidence="6">Uncharacterized protein LOC118404387</fullName>
    </submittedName>
</protein>
<feature type="region of interest" description="Disordered" evidence="3">
    <location>
        <begin position="554"/>
        <end position="713"/>
    </location>
</feature>
<dbReference type="InterPro" id="IPR012677">
    <property type="entry name" value="Nucleotide-bd_a/b_plait_sf"/>
</dbReference>
<evidence type="ECO:0000256" key="3">
    <source>
        <dbReference type="SAM" id="MobiDB-lite"/>
    </source>
</evidence>
<dbReference type="FunFam" id="3.30.70.330:FF:001212">
    <property type="entry name" value="Uncharacterized protein, isoform A"/>
    <property type="match status" value="1"/>
</dbReference>
<keyword evidence="5" id="KW-1185">Reference proteome</keyword>
<evidence type="ECO:0000256" key="1">
    <source>
        <dbReference type="ARBA" id="ARBA00022884"/>
    </source>
</evidence>
<sequence length="713" mass="78183">MAKIYVGNLPPHADQSLLHATFDSFGQVTECDVLRDAAKVYAFVHMKDMSCAEKAVLALNGSEFMGTHILVQHSTSKRRPFDRPEGGGFSRGGWSNNYSSDRGGRGGGPSDYKRRRTDYGGGDQYGGYGDYNYSSGGYDNYGGGYGGYDYNQYYQNYYRQDQGMDYNRMQQGGGNYRGRGYNNRGWQPRGNYGQRGGFRGGRGRYQQNNSINVEKKEEFEQSGQKTLLEASNDALDFLDSQISDPTFQSGHTDIAYYFRAPMAFYLGGATIQAHTMLDFIKTTFMREDGDFISPGMDTGKKSINGAYNEFYSYTNGWIAMAALRMGRFDVATYAYQFLKTFLHPTLGGCTTKGPYVEGSDNVVDLLSTAHLGLTFLYFGDIDSGRSCGELVKKFVEKKEEEKFYLRMGNDGELIKNYEADSADFYVIQADQPQQAFFMIGYPMAFCVKLYAATGDESYRTCAEQIFQFCQSCHESVYSFSYSHKVAWGSALLASCSVDSQKYAESARKIADYLVNLQSSRGGFLDSSEDLENFDQTAEIAVWLREIESELRFSQQQAAATATDTTATTAAGQNGNTETGGNEGGTEAEPAAPGTEGEPPAPGTETEPPAPGTEADQAAPSTETEVPVKVEPAWSDTETPATEGEGEPQMEQQEPAEEPQIKQELVEGGSLQEGSADEVAVKVEGAAVSGEGGTEEAVAEVSVKEEEATEQMET</sequence>
<dbReference type="SUPFAM" id="SSF48208">
    <property type="entry name" value="Six-hairpin glycosidases"/>
    <property type="match status" value="1"/>
</dbReference>
<dbReference type="GO" id="GO:0003729">
    <property type="term" value="F:mRNA binding"/>
    <property type="evidence" value="ECO:0000318"/>
    <property type="project" value="GO_Central"/>
</dbReference>
<feature type="compositionally biased region" description="Low complexity" evidence="3">
    <location>
        <begin position="636"/>
        <end position="652"/>
    </location>
</feature>
<name>A0A9J7HGR3_BRAFL</name>
<feature type="domain" description="RRM" evidence="4">
    <location>
        <begin position="2"/>
        <end position="76"/>
    </location>
</feature>
<dbReference type="Gene3D" id="3.30.70.330">
    <property type="match status" value="1"/>
</dbReference>
<dbReference type="PANTHER" id="PTHR48025:SF1">
    <property type="entry name" value="RRM DOMAIN-CONTAINING PROTEIN"/>
    <property type="match status" value="1"/>
</dbReference>
<evidence type="ECO:0000256" key="2">
    <source>
        <dbReference type="PROSITE-ProRule" id="PRU00176"/>
    </source>
</evidence>
<dbReference type="GO" id="GO:0005634">
    <property type="term" value="C:nucleus"/>
    <property type="evidence" value="ECO:0000318"/>
    <property type="project" value="GO_Central"/>
</dbReference>
<dbReference type="SUPFAM" id="SSF54928">
    <property type="entry name" value="RNA-binding domain, RBD"/>
    <property type="match status" value="1"/>
</dbReference>
<evidence type="ECO:0000313" key="5">
    <source>
        <dbReference type="Proteomes" id="UP000001554"/>
    </source>
</evidence>
<dbReference type="RefSeq" id="XP_035659349.1">
    <property type="nucleotide sequence ID" value="XM_035803456.1"/>
</dbReference>
<gene>
    <name evidence="6" type="primary">LOC118404387</name>
</gene>
<dbReference type="GeneID" id="118404387"/>
<dbReference type="InterPro" id="IPR008928">
    <property type="entry name" value="6-hairpin_glycosidase_sf"/>
</dbReference>
<proteinExistence type="predicted"/>
<dbReference type="InterPro" id="IPR000504">
    <property type="entry name" value="RRM_dom"/>
</dbReference>
<dbReference type="InterPro" id="IPR035979">
    <property type="entry name" value="RBD_domain_sf"/>
</dbReference>
<dbReference type="Proteomes" id="UP000001554">
    <property type="component" value="Chromosome 17"/>
</dbReference>
<dbReference type="GO" id="GO:0005975">
    <property type="term" value="P:carbohydrate metabolic process"/>
    <property type="evidence" value="ECO:0007669"/>
    <property type="project" value="InterPro"/>
</dbReference>
<feature type="region of interest" description="Disordered" evidence="3">
    <location>
        <begin position="75"/>
        <end position="125"/>
    </location>
</feature>
<organism evidence="5 6">
    <name type="scientific">Branchiostoma floridae</name>
    <name type="common">Florida lancelet</name>
    <name type="synonym">Amphioxus</name>
    <dbReference type="NCBI Taxonomy" id="7739"/>
    <lineage>
        <taxon>Eukaryota</taxon>
        <taxon>Metazoa</taxon>
        <taxon>Chordata</taxon>
        <taxon>Cephalochordata</taxon>
        <taxon>Leptocardii</taxon>
        <taxon>Amphioxiformes</taxon>
        <taxon>Branchiostomatidae</taxon>
        <taxon>Branchiostoma</taxon>
    </lineage>
</organism>